<dbReference type="AlphaFoldDB" id="A0ABD4Z6S2"/>
<protein>
    <submittedName>
        <fullName evidence="1">Uncharacterized protein</fullName>
    </submittedName>
</protein>
<dbReference type="Proteomes" id="UP001529235">
    <property type="component" value="Unassembled WGS sequence"/>
</dbReference>
<proteinExistence type="predicted"/>
<keyword evidence="2" id="KW-1185">Reference proteome</keyword>
<evidence type="ECO:0000313" key="2">
    <source>
        <dbReference type="Proteomes" id="UP001529235"/>
    </source>
</evidence>
<reference evidence="1 2" key="1">
    <citation type="submission" date="2023-05" db="EMBL/GenBank/DDBJ databases">
        <title>A new hyperthermophilic archaea 'Ignisphaera cupida' sp. nov. and description of the family 'Ignisphaeraceae' fam. nov.</title>
        <authorList>
            <person name="Podosokorskaya O.A."/>
            <person name="Elcheninov A.G."/>
            <person name="Klukina A."/>
            <person name="Merkel A.Y."/>
        </authorList>
    </citation>
    <scope>NUCLEOTIDE SEQUENCE [LARGE SCALE GENOMIC DNA]</scope>
    <source>
        <strain evidence="1 2">4213-co</strain>
    </source>
</reference>
<accession>A0ABD4Z6S2</accession>
<sequence length="87" mass="10242">MLKASIRLCEIKSPDTSTYRHFLTHISICRHVGQINIEMLPQRIKEALLKNHEVAIPCTDKNTLPKEIAMYCSEEYLYIRLTIENYF</sequence>
<dbReference type="RefSeq" id="WP_285273555.1">
    <property type="nucleotide sequence ID" value="NZ_JASNVW010000002.1"/>
</dbReference>
<name>A0ABD4Z6S2_9CREN</name>
<gene>
    <name evidence="1" type="ORF">QPL79_04305</name>
</gene>
<organism evidence="1 2">
    <name type="scientific">Ignisphaera cupida</name>
    <dbReference type="NCBI Taxonomy" id="3050454"/>
    <lineage>
        <taxon>Archaea</taxon>
        <taxon>Thermoproteota</taxon>
        <taxon>Thermoprotei</taxon>
        <taxon>Desulfurococcales</taxon>
        <taxon>Desulfurococcaceae</taxon>
        <taxon>Ignisphaera</taxon>
    </lineage>
</organism>
<comment type="caution">
    <text evidence="1">The sequence shown here is derived from an EMBL/GenBank/DDBJ whole genome shotgun (WGS) entry which is preliminary data.</text>
</comment>
<dbReference type="EMBL" id="JASNVW010000002">
    <property type="protein sequence ID" value="MDK6028575.1"/>
    <property type="molecule type" value="Genomic_DNA"/>
</dbReference>
<evidence type="ECO:0000313" key="1">
    <source>
        <dbReference type="EMBL" id="MDK6028575.1"/>
    </source>
</evidence>